<dbReference type="PRINTS" id="PR01727">
    <property type="entry name" value="DNABINDINGHU"/>
</dbReference>
<dbReference type="GO" id="GO:0010467">
    <property type="term" value="P:gene expression"/>
    <property type="evidence" value="ECO:0007669"/>
    <property type="project" value="UniProtKB-ARBA"/>
</dbReference>
<dbReference type="SMART" id="SM00411">
    <property type="entry name" value="BHL"/>
    <property type="match status" value="1"/>
</dbReference>
<reference evidence="5 8" key="2">
    <citation type="submission" date="2017-09" db="EMBL/GenBank/DDBJ databases">
        <title>High-quality draft genome sequence of Butyrivibrio fibrisolvens INBov1, isolated from cow rumen.</title>
        <authorList>
            <person name="Rodriguez Hernaez J."/>
            <person name="Rivarola M."/>
            <person name="Paniego N."/>
            <person name="Cravero S."/>
            <person name="Ceron Cucchi M."/>
            <person name="Martinez M.C."/>
        </authorList>
    </citation>
    <scope>NUCLEOTIDE SEQUENCE [LARGE SCALE GENOMIC DNA]</scope>
    <source>
        <strain evidence="5 8">INBov1</strain>
        <plasmid evidence="8">pinbov266</plasmid>
        <plasmid evidence="5">pINBov266</plasmid>
    </source>
</reference>
<organism evidence="6 7">
    <name type="scientific">Butyrivibrio fibrisolvens</name>
    <dbReference type="NCBI Taxonomy" id="831"/>
    <lineage>
        <taxon>Bacteria</taxon>
        <taxon>Bacillati</taxon>
        <taxon>Bacillota</taxon>
        <taxon>Clostridia</taxon>
        <taxon>Lachnospirales</taxon>
        <taxon>Lachnospiraceae</taxon>
        <taxon>Butyrivibrio</taxon>
    </lineage>
</organism>
<reference evidence="6 7" key="1">
    <citation type="submission" date="2016-10" db="EMBL/GenBank/DDBJ databases">
        <authorList>
            <person name="de Groot N.N."/>
        </authorList>
    </citation>
    <scope>NUCLEOTIDE SEQUENCE [LARGE SCALE GENOMIC DNA]</scope>
    <source>
        <strain evidence="6 7">AR40</strain>
    </source>
</reference>
<evidence type="ECO:0000256" key="4">
    <source>
        <dbReference type="RuleBase" id="RU003939"/>
    </source>
</evidence>
<evidence type="ECO:0000256" key="1">
    <source>
        <dbReference type="ARBA" id="ARBA00010529"/>
    </source>
</evidence>
<dbReference type="SUPFAM" id="SSF47729">
    <property type="entry name" value="IHF-like DNA-binding proteins"/>
    <property type="match status" value="1"/>
</dbReference>
<dbReference type="PANTHER" id="PTHR33175">
    <property type="entry name" value="DNA-BINDING PROTEIN HU"/>
    <property type="match status" value="1"/>
</dbReference>
<dbReference type="OrthoDB" id="9799835at2"/>
<dbReference type="EMBL" id="FOGJ01000019">
    <property type="protein sequence ID" value="SES11552.1"/>
    <property type="molecule type" value="Genomic_DNA"/>
</dbReference>
<dbReference type="GO" id="GO:0006270">
    <property type="term" value="P:DNA replication initiation"/>
    <property type="evidence" value="ECO:0007669"/>
    <property type="project" value="UniProtKB-ARBA"/>
</dbReference>
<keyword evidence="3 6" id="KW-0238">DNA-binding</keyword>
<dbReference type="InterPro" id="IPR000119">
    <property type="entry name" value="Hist_DNA-bd"/>
</dbReference>
<keyword evidence="8" id="KW-1185">Reference proteome</keyword>
<proteinExistence type="inferred from homology"/>
<dbReference type="Gene3D" id="4.10.520.10">
    <property type="entry name" value="IHF-like DNA-binding proteins"/>
    <property type="match status" value="1"/>
</dbReference>
<evidence type="ECO:0000313" key="6">
    <source>
        <dbReference type="EMBL" id="SES11552.1"/>
    </source>
</evidence>
<dbReference type="EMBL" id="NXNG01000002">
    <property type="protein sequence ID" value="PWT25943.1"/>
    <property type="molecule type" value="Genomic_DNA"/>
</dbReference>
<dbReference type="PANTHER" id="PTHR33175:SF3">
    <property type="entry name" value="DNA-BINDING PROTEIN HU-BETA"/>
    <property type="match status" value="1"/>
</dbReference>
<dbReference type="FunFam" id="4.10.520.10:FF:000001">
    <property type="entry name" value="DNA-binding protein HU"/>
    <property type="match status" value="1"/>
</dbReference>
<geneLocation type="plasmid" evidence="8">
    <name>pinbov266</name>
</geneLocation>
<keyword evidence="5" id="KW-0614">Plasmid</keyword>
<dbReference type="PROSITE" id="PS00045">
    <property type="entry name" value="HISTONE_LIKE"/>
    <property type="match status" value="1"/>
</dbReference>
<comment type="similarity">
    <text evidence="1 4">Belongs to the bacterial histone-like protein family.</text>
</comment>
<dbReference type="GO" id="GO:0030261">
    <property type="term" value="P:chromosome condensation"/>
    <property type="evidence" value="ECO:0007669"/>
    <property type="project" value="UniProtKB-KW"/>
</dbReference>
<keyword evidence="2" id="KW-0226">DNA condensation</keyword>
<dbReference type="Pfam" id="PF00216">
    <property type="entry name" value="Bac_DNA_binding"/>
    <property type="match status" value="1"/>
</dbReference>
<evidence type="ECO:0000256" key="3">
    <source>
        <dbReference type="ARBA" id="ARBA00023125"/>
    </source>
</evidence>
<dbReference type="GO" id="GO:1990178">
    <property type="term" value="C:HU-DNA complex"/>
    <property type="evidence" value="ECO:0007669"/>
    <property type="project" value="UniProtKB-ARBA"/>
</dbReference>
<dbReference type="InterPro" id="IPR020816">
    <property type="entry name" value="Histone-like_DNA-bd_CS"/>
</dbReference>
<dbReference type="GO" id="GO:1990103">
    <property type="term" value="C:DnaA-HU complex"/>
    <property type="evidence" value="ECO:0007669"/>
    <property type="project" value="UniProtKB-ARBA"/>
</dbReference>
<dbReference type="Proteomes" id="UP000245488">
    <property type="component" value="Plasmid pINBov266"/>
</dbReference>
<dbReference type="InterPro" id="IPR010992">
    <property type="entry name" value="IHF-like_DNA-bd_dom_sf"/>
</dbReference>
<protein>
    <submittedName>
        <fullName evidence="6">DNA-binding protein HU-beta</fullName>
    </submittedName>
    <submittedName>
        <fullName evidence="5">HU family DNA-binding protein</fullName>
    </submittedName>
</protein>
<gene>
    <name evidence="5" type="ORF">CPT75_00740</name>
    <name evidence="6" type="ORF">SAMN04487884_11949</name>
</gene>
<dbReference type="GO" id="GO:0030527">
    <property type="term" value="F:structural constituent of chromatin"/>
    <property type="evidence" value="ECO:0007669"/>
    <property type="project" value="InterPro"/>
</dbReference>
<dbReference type="GO" id="GO:0042802">
    <property type="term" value="F:identical protein binding"/>
    <property type="evidence" value="ECO:0007669"/>
    <property type="project" value="UniProtKB-ARBA"/>
</dbReference>
<dbReference type="CDD" id="cd13831">
    <property type="entry name" value="HU"/>
    <property type="match status" value="1"/>
</dbReference>
<dbReference type="GO" id="GO:0003677">
    <property type="term" value="F:DNA binding"/>
    <property type="evidence" value="ECO:0007669"/>
    <property type="project" value="UniProtKB-KW"/>
</dbReference>
<evidence type="ECO:0000313" key="5">
    <source>
        <dbReference type="EMBL" id="PWT25943.1"/>
    </source>
</evidence>
<dbReference type="AlphaFoldDB" id="A0A1H9UQ84"/>
<evidence type="ECO:0000256" key="2">
    <source>
        <dbReference type="ARBA" id="ARBA00023067"/>
    </source>
</evidence>
<name>A0A1H9UQ84_BUTFI</name>
<accession>A0A1H9UQ84</accession>
<dbReference type="Proteomes" id="UP000182584">
    <property type="component" value="Unassembled WGS sequence"/>
</dbReference>
<geneLocation type="plasmid" evidence="5">
    <name>pINBov266</name>
</geneLocation>
<evidence type="ECO:0000313" key="7">
    <source>
        <dbReference type="Proteomes" id="UP000182584"/>
    </source>
</evidence>
<evidence type="ECO:0000313" key="8">
    <source>
        <dbReference type="Proteomes" id="UP000245488"/>
    </source>
</evidence>
<sequence length="92" mass="9758">MNKSELVDAIAKETGLSKKDSDAAVKAFVDTVTKALKKKDKVQLVGFGTFETVKRAARNGKNPQTGATIKIPASVAPKFKAGKALKDAVNKK</sequence>
<dbReference type="eggNOG" id="COG0776">
    <property type="taxonomic scope" value="Bacteria"/>
</dbReference>
<dbReference type="GO" id="GO:0005829">
    <property type="term" value="C:cytosol"/>
    <property type="evidence" value="ECO:0007669"/>
    <property type="project" value="UniProtKB-ARBA"/>
</dbReference>